<dbReference type="InterPro" id="IPR010985">
    <property type="entry name" value="Ribbon_hlx_hlx"/>
</dbReference>
<dbReference type="Pfam" id="PF05509">
    <property type="entry name" value="TraY"/>
    <property type="match status" value="1"/>
</dbReference>
<evidence type="ECO:0000313" key="8">
    <source>
        <dbReference type="Proteomes" id="UP000252187"/>
    </source>
</evidence>
<accession>A0A365P8S6</accession>
<comment type="caution">
    <text evidence="7">The sequence shown here is derived from an EMBL/GenBank/DDBJ whole genome shotgun (WGS) entry which is preliminary data.</text>
</comment>
<dbReference type="SUPFAM" id="SSF47598">
    <property type="entry name" value="Ribbon-helix-helix"/>
    <property type="match status" value="1"/>
</dbReference>
<evidence type="ECO:0000313" key="6">
    <source>
        <dbReference type="EMBL" id="MDV6298125.1"/>
    </source>
</evidence>
<organism evidence="7 8">
    <name type="scientific">Dietzia maris</name>
    <dbReference type="NCBI Taxonomy" id="37915"/>
    <lineage>
        <taxon>Bacteria</taxon>
        <taxon>Bacillati</taxon>
        <taxon>Actinomycetota</taxon>
        <taxon>Actinomycetes</taxon>
        <taxon>Mycobacteriales</taxon>
        <taxon>Dietziaceae</taxon>
        <taxon>Dietzia</taxon>
    </lineage>
</organism>
<keyword evidence="5" id="KW-0238">DNA-binding</keyword>
<dbReference type="RefSeq" id="WP_119192871.1">
    <property type="nucleotide sequence ID" value="NZ_JAWLKJ010000001.1"/>
</dbReference>
<evidence type="ECO:0000256" key="4">
    <source>
        <dbReference type="ARBA" id="ARBA00022490"/>
    </source>
</evidence>
<evidence type="ECO:0000256" key="2">
    <source>
        <dbReference type="ARBA" id="ARBA00007183"/>
    </source>
</evidence>
<sequence length="73" mass="8591">MTAKQLNTKLDDETIARLDHLARITGRSKSFYASEFIRSGLDEMEDWYLARHRLEEFRQSDDSAIPLDQVDWS</sequence>
<comment type="similarity">
    <text evidence="2">Belongs to the TraY family.</text>
</comment>
<dbReference type="EMBL" id="QNTT01000031">
    <property type="protein sequence ID" value="RBA33734.1"/>
    <property type="molecule type" value="Genomic_DNA"/>
</dbReference>
<dbReference type="AlphaFoldDB" id="A0A365P8S6"/>
<protein>
    <recommendedName>
        <fullName evidence="3">Relaxosome protein TraY</fullName>
    </recommendedName>
</protein>
<evidence type="ECO:0000256" key="5">
    <source>
        <dbReference type="ARBA" id="ARBA00023125"/>
    </source>
</evidence>
<dbReference type="Proteomes" id="UP001185873">
    <property type="component" value="Unassembled WGS sequence"/>
</dbReference>
<dbReference type="GO" id="GO:0006355">
    <property type="term" value="P:regulation of DNA-templated transcription"/>
    <property type="evidence" value="ECO:0007669"/>
    <property type="project" value="InterPro"/>
</dbReference>
<proteinExistence type="inferred from homology"/>
<evidence type="ECO:0000256" key="3">
    <source>
        <dbReference type="ARBA" id="ARBA00020541"/>
    </source>
</evidence>
<evidence type="ECO:0000256" key="1">
    <source>
        <dbReference type="ARBA" id="ARBA00004496"/>
    </source>
</evidence>
<evidence type="ECO:0000313" key="7">
    <source>
        <dbReference type="EMBL" id="RBA33734.1"/>
    </source>
</evidence>
<dbReference type="EMBL" id="JAWLKJ010000001">
    <property type="protein sequence ID" value="MDV6298125.1"/>
    <property type="molecule type" value="Genomic_DNA"/>
</dbReference>
<dbReference type="InterPro" id="IPR008876">
    <property type="entry name" value="TraY"/>
</dbReference>
<name>A0A365P8S6_9ACTN</name>
<gene>
    <name evidence="7" type="ORF">DQ226_11735</name>
    <name evidence="6" type="ORF">R3P82_03260</name>
</gene>
<dbReference type="Proteomes" id="UP000252187">
    <property type="component" value="Unassembled WGS sequence"/>
</dbReference>
<reference evidence="6" key="2">
    <citation type="submission" date="2023-10" db="EMBL/GenBank/DDBJ databases">
        <title>Development of a sustainable strategy for remediation of hydrocarbon-contaminated territories based on the waste exchange concept.</title>
        <authorList>
            <person name="Krivoruchko A."/>
        </authorList>
    </citation>
    <scope>NUCLEOTIDE SEQUENCE</scope>
    <source>
        <strain evidence="6">IEGM 1175</strain>
    </source>
</reference>
<reference evidence="7 8" key="1">
    <citation type="submission" date="2018-06" db="EMBL/GenBank/DDBJ databases">
        <title>Whole genome sequencing of four bacterial strains from South Shetland trench revealing bio-synthetic gene clusters.</title>
        <authorList>
            <person name="Abdel-Mageed W.M."/>
            <person name="Lehri B."/>
            <person name="Jarmusch S.A."/>
            <person name="Miranda K."/>
            <person name="Goodfellow M."/>
            <person name="Jaspars M."/>
            <person name="Karlyshev A.V."/>
        </authorList>
    </citation>
    <scope>NUCLEOTIDE SEQUENCE [LARGE SCALE GENOMIC DNA]</scope>
    <source>
        <strain evidence="7 8">SST1</strain>
    </source>
</reference>
<comment type="subcellular location">
    <subcellularLocation>
        <location evidence="1">Cytoplasm</location>
    </subcellularLocation>
</comment>
<dbReference type="GeneID" id="97368209"/>
<keyword evidence="4" id="KW-0963">Cytoplasm</keyword>